<gene>
    <name evidence="1" type="ORF">LptCag_0481</name>
</gene>
<dbReference type="EMBL" id="JPGK01000012">
    <property type="protein sequence ID" value="KGA92746.1"/>
    <property type="molecule type" value="Genomic_DNA"/>
</dbReference>
<name>A0A094YHS0_9BACT</name>
<dbReference type="AlphaFoldDB" id="A0A094YHS0"/>
<dbReference type="Proteomes" id="UP000029452">
    <property type="component" value="Unassembled WGS sequence"/>
</dbReference>
<organism evidence="1 2">
    <name type="scientific">Leptospirillum ferriphilum</name>
    <dbReference type="NCBI Taxonomy" id="178606"/>
    <lineage>
        <taxon>Bacteria</taxon>
        <taxon>Pseudomonadati</taxon>
        <taxon>Nitrospirota</taxon>
        <taxon>Nitrospiria</taxon>
        <taxon>Nitrospirales</taxon>
        <taxon>Nitrospiraceae</taxon>
        <taxon>Leptospirillum</taxon>
    </lineage>
</organism>
<sequence length="58" mass="6168">MQEVAAGVADAGMNLLDAGFRLIPVVAESHLAAHGLLRAAQRGFMPLEAVERRAERAI</sequence>
<reference evidence="1 2" key="1">
    <citation type="submission" date="2014-06" db="EMBL/GenBank/DDBJ databases">
        <title>Draft genome sequence of iron oxidizing acidophile Leptospirillum ferriphilum DSM14647.</title>
        <authorList>
            <person name="Cardenas J.P."/>
            <person name="Lazcano M."/>
            <person name="Ossandon F.J."/>
            <person name="Corbett M."/>
            <person name="Holmes D.S."/>
            <person name="Watkin E."/>
        </authorList>
    </citation>
    <scope>NUCLEOTIDE SEQUENCE [LARGE SCALE GENOMIC DNA]</scope>
    <source>
        <strain evidence="1 2">DSM 14647</strain>
    </source>
</reference>
<accession>A0A094YHS0</accession>
<evidence type="ECO:0000313" key="2">
    <source>
        <dbReference type="Proteomes" id="UP000029452"/>
    </source>
</evidence>
<evidence type="ECO:0000313" key="1">
    <source>
        <dbReference type="EMBL" id="KGA92746.1"/>
    </source>
</evidence>
<protein>
    <submittedName>
        <fullName evidence="1">Uncharacterized protein</fullName>
    </submittedName>
</protein>
<comment type="caution">
    <text evidence="1">The sequence shown here is derived from an EMBL/GenBank/DDBJ whole genome shotgun (WGS) entry which is preliminary data.</text>
</comment>
<proteinExistence type="predicted"/>
<dbReference type="PATRIC" id="fig|178606.4.peg.2503"/>